<sequence length="93" mass="10617">MFAVYKIMLPLLLVMFVAMGLWVSVLHFPWEWVFYMVMGLEVMVATVAMTMEYQAQQVGGVSSWGSLGFIGSNLFFACVLGILRYGLWCYQKI</sequence>
<accession>A0A372MTU4</accession>
<proteinExistence type="predicted"/>
<feature type="transmembrane region" description="Helical" evidence="1">
    <location>
        <begin position="7"/>
        <end position="26"/>
    </location>
</feature>
<feature type="transmembrane region" description="Helical" evidence="1">
    <location>
        <begin position="63"/>
        <end position="87"/>
    </location>
</feature>
<gene>
    <name evidence="3" type="ORF">AhaeAN43_00985</name>
    <name evidence="2" type="ORF">AHTJR_00700</name>
</gene>
<feature type="transmembrane region" description="Helical" evidence="1">
    <location>
        <begin position="32"/>
        <end position="51"/>
    </location>
</feature>
<evidence type="ECO:0000313" key="4">
    <source>
        <dbReference type="Proteomes" id="UP000294395"/>
    </source>
</evidence>
<dbReference type="RefSeq" id="WP_005088684.1">
    <property type="nucleotide sequence ID" value="NZ_CAXNZT010000039.1"/>
</dbReference>
<protein>
    <submittedName>
        <fullName evidence="2">Uncharacterized protein</fullName>
    </submittedName>
</protein>
<dbReference type="Proteomes" id="UP000294395">
    <property type="component" value="Chromosome"/>
</dbReference>
<dbReference type="Proteomes" id="UP000463868">
    <property type="component" value="Chromosome"/>
</dbReference>
<dbReference type="EMBL" id="CP031976">
    <property type="protein sequence ID" value="QHI12063.1"/>
    <property type="molecule type" value="Genomic_DNA"/>
</dbReference>
<dbReference type="EMBL" id="CP038009">
    <property type="protein sequence ID" value="QBQ14898.1"/>
    <property type="molecule type" value="Genomic_DNA"/>
</dbReference>
<keyword evidence="1" id="KW-1133">Transmembrane helix</keyword>
<evidence type="ECO:0000313" key="2">
    <source>
        <dbReference type="EMBL" id="QBQ14898.1"/>
    </source>
</evidence>
<keyword evidence="1" id="KW-0812">Transmembrane</keyword>
<keyword evidence="1" id="KW-0472">Membrane</keyword>
<organism evidence="2 4">
    <name type="scientific">Acinetobacter haemolyticus</name>
    <dbReference type="NCBI Taxonomy" id="29430"/>
    <lineage>
        <taxon>Bacteria</taxon>
        <taxon>Pseudomonadati</taxon>
        <taxon>Pseudomonadota</taxon>
        <taxon>Gammaproteobacteria</taxon>
        <taxon>Moraxellales</taxon>
        <taxon>Moraxellaceae</taxon>
        <taxon>Acinetobacter</taxon>
    </lineage>
</organism>
<evidence type="ECO:0000313" key="5">
    <source>
        <dbReference type="Proteomes" id="UP000463868"/>
    </source>
</evidence>
<reference evidence="2 4" key="2">
    <citation type="submission" date="2019-03" db="EMBL/GenBank/DDBJ databases">
        <title>Complete genome sequence of two outbreak-associated Acinetobacter haemolyticus strains.</title>
        <authorList>
            <person name="Bai L."/>
            <person name="Zhang S.-C."/>
            <person name="Deng Y."/>
            <person name="Song C.-C."/>
            <person name="Kang G.-B."/>
            <person name="Dong Y."/>
            <person name="Wang Y."/>
            <person name="Gao F."/>
            <person name="Huang H."/>
        </authorList>
    </citation>
    <scope>NUCLEOTIDE SEQUENCE [LARGE SCALE GENOMIC DNA]</scope>
    <source>
        <strain evidence="2 4">TJR01</strain>
    </source>
</reference>
<dbReference type="AlphaFoldDB" id="A0A372MTU4"/>
<evidence type="ECO:0000256" key="1">
    <source>
        <dbReference type="SAM" id="Phobius"/>
    </source>
</evidence>
<evidence type="ECO:0000313" key="3">
    <source>
        <dbReference type="EMBL" id="QHI12063.1"/>
    </source>
</evidence>
<name>A0A372MTU4_ACIHA</name>
<reference evidence="3 5" key="1">
    <citation type="submission" date="2018-08" db="EMBL/GenBank/DDBJ databases">
        <title>Analysis of the genomic diversity of Mexican Acinetobacter haemolyticus clinical isolates.</title>
        <authorList>
            <person name="Castro-Jaimes S."/>
            <person name="Cevallos M.A."/>
        </authorList>
    </citation>
    <scope>NUCLEOTIDE SEQUENCE [LARGE SCALE GENOMIC DNA]</scope>
    <source>
        <strain evidence="3 5">AN43</strain>
    </source>
</reference>